<accession>A0A1X7RBZ9</accession>
<evidence type="ECO:0000313" key="2">
    <source>
        <dbReference type="EMBL" id="SMQ44936.1"/>
    </source>
</evidence>
<evidence type="ECO:0000313" key="3">
    <source>
        <dbReference type="Proteomes" id="UP000215127"/>
    </source>
</evidence>
<feature type="region of interest" description="Disordered" evidence="1">
    <location>
        <begin position="1"/>
        <end position="20"/>
    </location>
</feature>
<dbReference type="EMBL" id="LT853692">
    <property type="protein sequence ID" value="SMQ44936.1"/>
    <property type="molecule type" value="Genomic_DNA"/>
</dbReference>
<sequence length="347" mass="39323">MEKASPPPYSNESQGPSQHPAAVEADALLDRLAERVNGDYVQDYPPEVQAIVDRETKRIHNMLEFTLAVDYRGYSSASLSAADQEHFVHISKALRQLRSTVVLQSDRPGQEVRPNPEERQVLAAYFWKYLFEPCKILSLPLDFVYSSIAALNRYTDGNGHYKGAVFGILQQYGVEHLAAKLYWDRNVIIPTIFKDRTACTRMLNGVDKIQTLYFQSIEGIEGATLSSATSWHVKTMYSVKYEANERGIAYALSRNAAITRACKDLSTQYWRKAIGSCVASILARFKLVKEGKREPDYPRATWRGEATTSPLPRRPMDAAIPAGWWRLISFHVPDYCEFRDQVLANDC</sequence>
<protein>
    <submittedName>
        <fullName evidence="2">Uncharacterized protein</fullName>
    </submittedName>
</protein>
<dbReference type="AlphaFoldDB" id="A0A1X7RBZ9"/>
<dbReference type="Proteomes" id="UP000215127">
    <property type="component" value="Chromosome 1"/>
</dbReference>
<evidence type="ECO:0000256" key="1">
    <source>
        <dbReference type="SAM" id="MobiDB-lite"/>
    </source>
</evidence>
<proteinExistence type="predicted"/>
<reference evidence="2 3" key="1">
    <citation type="submission" date="2016-06" db="EMBL/GenBank/DDBJ databases">
        <authorList>
            <person name="Kjaerup R.B."/>
            <person name="Dalgaard T.S."/>
            <person name="Juul-Madsen H.R."/>
        </authorList>
    </citation>
    <scope>NUCLEOTIDE SEQUENCE [LARGE SCALE GENOMIC DNA]</scope>
</reference>
<organism evidence="2 3">
    <name type="scientific">Zymoseptoria tritici (strain ST99CH_3D7)</name>
    <dbReference type="NCBI Taxonomy" id="1276538"/>
    <lineage>
        <taxon>Eukaryota</taxon>
        <taxon>Fungi</taxon>
        <taxon>Dikarya</taxon>
        <taxon>Ascomycota</taxon>
        <taxon>Pezizomycotina</taxon>
        <taxon>Dothideomycetes</taxon>
        <taxon>Dothideomycetidae</taxon>
        <taxon>Mycosphaerellales</taxon>
        <taxon>Mycosphaerellaceae</taxon>
        <taxon>Zymoseptoria</taxon>
    </lineage>
</organism>
<keyword evidence="3" id="KW-1185">Reference proteome</keyword>
<gene>
    <name evidence="2" type="ORF">ZT3D7_G80</name>
</gene>
<name>A0A1X7RBZ9_ZYMT9</name>